<dbReference type="EMBL" id="JRPN01000005">
    <property type="protein sequence ID" value="KGT80327.1"/>
    <property type="molecule type" value="Genomic_DNA"/>
</dbReference>
<gene>
    <name evidence="1" type="ORF">MA20_08960</name>
</gene>
<dbReference type="STRING" id="375.BKD09_RS20920"/>
<sequence>MIELWFDPEPNSQLQLIWILDYLRSEPSIASSLRLRRVDFDLRGADPTELRHRDVRELDIEEGDFEIASLAWEAYRAPTPKLCSGLLDRPLGKLSFLKPAMEDLLAELPSPTTGLGATEARLLELIASGHNRTDALFRPGALKTRVFDPWELGALLEGLAFGPTPAIAGLDGKLATLDPDNGRGRNAAFRRSRLSLTEFGRAVLEGREDFRRRNPIRRWWGGTLLTNERLWRWDAQRRSLVAP</sequence>
<name>A0A0A3Y0U8_BRAJP</name>
<organism evidence="1 2">
    <name type="scientific">Bradyrhizobium japonicum</name>
    <dbReference type="NCBI Taxonomy" id="375"/>
    <lineage>
        <taxon>Bacteria</taxon>
        <taxon>Pseudomonadati</taxon>
        <taxon>Pseudomonadota</taxon>
        <taxon>Alphaproteobacteria</taxon>
        <taxon>Hyphomicrobiales</taxon>
        <taxon>Nitrobacteraceae</taxon>
        <taxon>Bradyrhizobium</taxon>
    </lineage>
</organism>
<evidence type="ECO:0000313" key="1">
    <source>
        <dbReference type="EMBL" id="KGT80327.1"/>
    </source>
</evidence>
<proteinExistence type="predicted"/>
<dbReference type="Proteomes" id="UP000030377">
    <property type="component" value="Unassembled WGS sequence"/>
</dbReference>
<comment type="caution">
    <text evidence="1">The sequence shown here is derived from an EMBL/GenBank/DDBJ whole genome shotgun (WGS) entry which is preliminary data.</text>
</comment>
<dbReference type="AlphaFoldDB" id="A0A0A3Y0U8"/>
<protein>
    <submittedName>
        <fullName evidence="1">Uncharacterized protein</fullName>
    </submittedName>
</protein>
<reference evidence="1 2" key="1">
    <citation type="submission" date="2014-09" db="EMBL/GenBank/DDBJ databases">
        <title>Draft genome of Bradyrhizobium japonicum Is-34.</title>
        <authorList>
            <person name="Tsurumaru H."/>
            <person name="Yamakawa T."/>
            <person name="Hashimoto S."/>
            <person name="Okizaki K."/>
            <person name="Kanesaki Y."/>
            <person name="Yoshikawa H."/>
            <person name="Yajima S."/>
        </authorList>
    </citation>
    <scope>NUCLEOTIDE SEQUENCE [LARGE SCALE GENOMIC DNA]</scope>
    <source>
        <strain evidence="1 2">Is-34</strain>
    </source>
</reference>
<evidence type="ECO:0000313" key="2">
    <source>
        <dbReference type="Proteomes" id="UP000030377"/>
    </source>
</evidence>
<accession>A0A0A3Y0U8</accession>